<dbReference type="Gene3D" id="3.60.10.10">
    <property type="entry name" value="Endonuclease/exonuclease/phosphatase"/>
    <property type="match status" value="1"/>
</dbReference>
<dbReference type="Proteomes" id="UP000813463">
    <property type="component" value="Chromosome 1"/>
</dbReference>
<reference evidence="3" key="2">
    <citation type="submission" date="2025-08" db="UniProtKB">
        <authorList>
            <consortium name="RefSeq"/>
        </authorList>
    </citation>
    <scope>IDENTIFICATION</scope>
    <source>
        <tissue evidence="3">Leaf</tissue>
    </source>
</reference>
<evidence type="ECO:0000313" key="3">
    <source>
        <dbReference type="RefSeq" id="XP_056687673.1"/>
    </source>
</evidence>
<dbReference type="RefSeq" id="XP_056687673.1">
    <property type="nucleotide sequence ID" value="XM_056831695.1"/>
</dbReference>
<evidence type="ECO:0000259" key="1">
    <source>
        <dbReference type="Pfam" id="PF03372"/>
    </source>
</evidence>
<proteinExistence type="predicted"/>
<dbReference type="PANTHER" id="PTHR33710:SF71">
    <property type="entry name" value="ENDONUCLEASE_EXONUCLEASE_PHOSPHATASE DOMAIN-CONTAINING PROTEIN"/>
    <property type="match status" value="1"/>
</dbReference>
<organism evidence="2 3">
    <name type="scientific">Spinacia oleracea</name>
    <name type="common">Spinach</name>
    <dbReference type="NCBI Taxonomy" id="3562"/>
    <lineage>
        <taxon>Eukaryota</taxon>
        <taxon>Viridiplantae</taxon>
        <taxon>Streptophyta</taxon>
        <taxon>Embryophyta</taxon>
        <taxon>Tracheophyta</taxon>
        <taxon>Spermatophyta</taxon>
        <taxon>Magnoliopsida</taxon>
        <taxon>eudicotyledons</taxon>
        <taxon>Gunneridae</taxon>
        <taxon>Pentapetalae</taxon>
        <taxon>Caryophyllales</taxon>
        <taxon>Chenopodiaceae</taxon>
        <taxon>Chenopodioideae</taxon>
        <taxon>Anserineae</taxon>
        <taxon>Spinacia</taxon>
    </lineage>
</organism>
<reference evidence="2" key="1">
    <citation type="journal article" date="2021" name="Nat. Commun.">
        <title>Genomic analyses provide insights into spinach domestication and the genetic basis of agronomic traits.</title>
        <authorList>
            <person name="Cai X."/>
            <person name="Sun X."/>
            <person name="Xu C."/>
            <person name="Sun H."/>
            <person name="Wang X."/>
            <person name="Ge C."/>
            <person name="Zhang Z."/>
            <person name="Wang Q."/>
            <person name="Fei Z."/>
            <person name="Jiao C."/>
            <person name="Wang Q."/>
        </authorList>
    </citation>
    <scope>NUCLEOTIDE SEQUENCE [LARGE SCALE GENOMIC DNA]</scope>
    <source>
        <strain evidence="2">cv. Varoflay</strain>
    </source>
</reference>
<sequence length="442" mass="51105">MNAPQVTVQRPLPNLSMKICVWNVRGATRDGFLPHAWEIIDSQHPAILVLLETKCGEDRAKEVMQQLRFDAFKAIPSTGKRGGIWIFWKKVVDLVMYTAEVNQFHALFHFQNVSSEVLVTGMHASTLPRIRHENWRNLQDNLPPSQTPWMVMGDFNEVISQADKMGGRAFRPSQCQDLQSFINAAGLVDVGFNGNPYTWTNSRDGADMIKERLDRALFNASWLEQFPHTKVSHLPRTYSDHAPLIISLDNPRIAGPFPFRCKEVWMEHPNFKDFFSNAWINDSNCFILGRDKFLNNIGSWVHNIFGNLNVKKRRLIARIDGIQKALANHYSGYLVNLEKELLFQLNDIFRKERIIWAQKAGINWRKFGDYNTKYFDILAKIKKSRGKVLALRDLHGNWITNQHELKVLASNHFQSLFQTTHLSSRRINQHQFPTVLSDIDNL</sequence>
<keyword evidence="2" id="KW-1185">Reference proteome</keyword>
<protein>
    <recommendedName>
        <fullName evidence="1">Endonuclease/exonuclease/phosphatase domain-containing protein</fullName>
    </recommendedName>
</protein>
<dbReference type="GeneID" id="130462782"/>
<name>A0ABM3QWE2_SPIOL</name>
<accession>A0ABM3QWE2</accession>
<feature type="domain" description="Endonuclease/exonuclease/phosphatase" evidence="1">
    <location>
        <begin position="22"/>
        <end position="241"/>
    </location>
</feature>
<dbReference type="PANTHER" id="PTHR33710">
    <property type="entry name" value="BNAC02G09200D PROTEIN"/>
    <property type="match status" value="1"/>
</dbReference>
<evidence type="ECO:0000313" key="2">
    <source>
        <dbReference type="Proteomes" id="UP000813463"/>
    </source>
</evidence>
<dbReference type="SUPFAM" id="SSF56219">
    <property type="entry name" value="DNase I-like"/>
    <property type="match status" value="1"/>
</dbReference>
<dbReference type="InterPro" id="IPR036691">
    <property type="entry name" value="Endo/exonu/phosph_ase_sf"/>
</dbReference>
<dbReference type="InterPro" id="IPR005135">
    <property type="entry name" value="Endo/exonuclease/phosphatase"/>
</dbReference>
<dbReference type="Pfam" id="PF03372">
    <property type="entry name" value="Exo_endo_phos"/>
    <property type="match status" value="1"/>
</dbReference>
<gene>
    <name evidence="3" type="primary">LOC130462782</name>
</gene>